<sequence length="62" mass="6801">STAARISRAAGRKPTRSEDRAYSLMGLSGVNMLTVYGEGESAAFFRLQVEVFYLSPDHTIFA</sequence>
<dbReference type="AlphaFoldDB" id="A0A8E2JL53"/>
<proteinExistence type="predicted"/>
<protein>
    <submittedName>
        <fullName evidence="1">Uncharacterized protein</fullName>
    </submittedName>
</protein>
<feature type="non-terminal residue" evidence="1">
    <location>
        <position position="1"/>
    </location>
</feature>
<evidence type="ECO:0000313" key="2">
    <source>
        <dbReference type="Proteomes" id="UP000250266"/>
    </source>
</evidence>
<keyword evidence="2" id="KW-1185">Reference proteome</keyword>
<reference evidence="1 2" key="1">
    <citation type="journal article" date="2016" name="Nat. Commun.">
        <title>Ectomycorrhizal ecology is imprinted in the genome of the dominant symbiotic fungus Cenococcum geophilum.</title>
        <authorList>
            <consortium name="DOE Joint Genome Institute"/>
            <person name="Peter M."/>
            <person name="Kohler A."/>
            <person name="Ohm R.A."/>
            <person name="Kuo A."/>
            <person name="Krutzmann J."/>
            <person name="Morin E."/>
            <person name="Arend M."/>
            <person name="Barry K.W."/>
            <person name="Binder M."/>
            <person name="Choi C."/>
            <person name="Clum A."/>
            <person name="Copeland A."/>
            <person name="Grisel N."/>
            <person name="Haridas S."/>
            <person name="Kipfer T."/>
            <person name="LaButti K."/>
            <person name="Lindquist E."/>
            <person name="Lipzen A."/>
            <person name="Maire R."/>
            <person name="Meier B."/>
            <person name="Mihaltcheva S."/>
            <person name="Molinier V."/>
            <person name="Murat C."/>
            <person name="Poggeler S."/>
            <person name="Quandt C.A."/>
            <person name="Sperisen C."/>
            <person name="Tritt A."/>
            <person name="Tisserant E."/>
            <person name="Crous P.W."/>
            <person name="Henrissat B."/>
            <person name="Nehls U."/>
            <person name="Egli S."/>
            <person name="Spatafora J.W."/>
            <person name="Grigoriev I.V."/>
            <person name="Martin F.M."/>
        </authorList>
    </citation>
    <scope>NUCLEOTIDE SEQUENCE [LARGE SCALE GENOMIC DNA]</scope>
    <source>
        <strain evidence="1 2">CBS 459.81</strain>
    </source>
</reference>
<dbReference type="PANTHER" id="PTHR10622">
    <property type="entry name" value="HET DOMAIN-CONTAINING PROTEIN"/>
    <property type="match status" value="1"/>
</dbReference>
<dbReference type="OrthoDB" id="20872at2759"/>
<dbReference type="EMBL" id="KV744810">
    <property type="protein sequence ID" value="OCK86014.1"/>
    <property type="molecule type" value="Genomic_DNA"/>
</dbReference>
<feature type="non-terminal residue" evidence="1">
    <location>
        <position position="62"/>
    </location>
</feature>
<dbReference type="Proteomes" id="UP000250266">
    <property type="component" value="Unassembled WGS sequence"/>
</dbReference>
<organism evidence="1 2">
    <name type="scientific">Lepidopterella palustris CBS 459.81</name>
    <dbReference type="NCBI Taxonomy" id="1314670"/>
    <lineage>
        <taxon>Eukaryota</taxon>
        <taxon>Fungi</taxon>
        <taxon>Dikarya</taxon>
        <taxon>Ascomycota</taxon>
        <taxon>Pezizomycotina</taxon>
        <taxon>Dothideomycetes</taxon>
        <taxon>Pleosporomycetidae</taxon>
        <taxon>Mytilinidiales</taxon>
        <taxon>Argynnaceae</taxon>
        <taxon>Lepidopterella</taxon>
    </lineage>
</organism>
<accession>A0A8E2JL53</accession>
<dbReference type="PANTHER" id="PTHR10622:SF10">
    <property type="entry name" value="HET DOMAIN-CONTAINING PROTEIN"/>
    <property type="match status" value="1"/>
</dbReference>
<gene>
    <name evidence="1" type="ORF">K432DRAFT_256464</name>
</gene>
<name>A0A8E2JL53_9PEZI</name>
<evidence type="ECO:0000313" key="1">
    <source>
        <dbReference type="EMBL" id="OCK86014.1"/>
    </source>
</evidence>